<sequence length="67" mass="7195">MGFDSPPYSVILGGMVATIRGDPGDSLRLPVLVITVCVGSPSQLPLGKGSRWLPNITKLQDMPYEPR</sequence>
<dbReference type="Proteomes" id="UP000234323">
    <property type="component" value="Unassembled WGS sequence"/>
</dbReference>
<proteinExistence type="predicted"/>
<dbReference type="EMBL" id="LLXI01006981">
    <property type="protein sequence ID" value="PKY62365.1"/>
    <property type="molecule type" value="Genomic_DNA"/>
</dbReference>
<organism evidence="1 2">
    <name type="scientific">Rhizophagus irregularis</name>
    <dbReference type="NCBI Taxonomy" id="588596"/>
    <lineage>
        <taxon>Eukaryota</taxon>
        <taxon>Fungi</taxon>
        <taxon>Fungi incertae sedis</taxon>
        <taxon>Mucoromycota</taxon>
        <taxon>Glomeromycotina</taxon>
        <taxon>Glomeromycetes</taxon>
        <taxon>Glomerales</taxon>
        <taxon>Glomeraceae</taxon>
        <taxon>Rhizophagus</taxon>
    </lineage>
</organism>
<accession>A0A2I1HTZ9</accession>
<keyword evidence="2" id="KW-1185">Reference proteome</keyword>
<dbReference type="AlphaFoldDB" id="A0A2I1HTZ9"/>
<gene>
    <name evidence="1" type="ORF">RhiirA4_488734</name>
</gene>
<evidence type="ECO:0000313" key="2">
    <source>
        <dbReference type="Proteomes" id="UP000234323"/>
    </source>
</evidence>
<name>A0A2I1HTZ9_9GLOM</name>
<comment type="caution">
    <text evidence="1">The sequence shown here is derived from an EMBL/GenBank/DDBJ whole genome shotgun (WGS) entry which is preliminary data.</text>
</comment>
<reference evidence="1 2" key="1">
    <citation type="submission" date="2015-10" db="EMBL/GenBank/DDBJ databases">
        <title>Genome analyses suggest a sexual origin of heterokaryosis in a supposedly ancient asexual fungus.</title>
        <authorList>
            <person name="Ropars J."/>
            <person name="Sedzielewska K."/>
            <person name="Noel J."/>
            <person name="Charron P."/>
            <person name="Farinelli L."/>
            <person name="Marton T."/>
            <person name="Kruger M."/>
            <person name="Pelin A."/>
            <person name="Brachmann A."/>
            <person name="Corradi N."/>
        </authorList>
    </citation>
    <scope>NUCLEOTIDE SEQUENCE [LARGE SCALE GENOMIC DNA]</scope>
    <source>
        <strain evidence="1 2">A4</strain>
    </source>
</reference>
<protein>
    <submittedName>
        <fullName evidence="1">Uncharacterized protein</fullName>
    </submittedName>
</protein>
<evidence type="ECO:0000313" key="1">
    <source>
        <dbReference type="EMBL" id="PKY62365.1"/>
    </source>
</evidence>